<dbReference type="Gene3D" id="2.150.10.10">
    <property type="entry name" value="Serralysin-like metalloprotease, C-terminal"/>
    <property type="match status" value="1"/>
</dbReference>
<evidence type="ECO:0000313" key="3">
    <source>
        <dbReference type="Proteomes" id="UP000050557"/>
    </source>
</evidence>
<dbReference type="SUPFAM" id="SSF51120">
    <property type="entry name" value="beta-Roll"/>
    <property type="match status" value="4"/>
</dbReference>
<dbReference type="Proteomes" id="UP000050557">
    <property type="component" value="Unassembled WGS sequence"/>
</dbReference>
<reference evidence="2 3" key="1">
    <citation type="submission" date="2015-09" db="EMBL/GenBank/DDBJ databases">
        <title>Genome announcement of multiple Pseudomonas syringae strains.</title>
        <authorList>
            <person name="Thakur S."/>
            <person name="Wang P.W."/>
            <person name="Gong Y."/>
            <person name="Weir B.S."/>
            <person name="Guttman D.S."/>
        </authorList>
    </citation>
    <scope>NUCLEOTIDE SEQUENCE [LARGE SCALE GENOMIC DNA]</scope>
    <source>
        <strain evidence="2 3">ICMP4531</strain>
    </source>
</reference>
<comment type="caution">
    <text evidence="2">The sequence shown here is derived from an EMBL/GenBank/DDBJ whole genome shotgun (WGS) entry which is preliminary data.</text>
</comment>
<evidence type="ECO:0000313" key="2">
    <source>
        <dbReference type="EMBL" id="KPX43369.1"/>
    </source>
</evidence>
<dbReference type="PANTHER" id="PTHR39431">
    <property type="entry name" value="FRPA/C-RELATED PROTEIN"/>
    <property type="match status" value="1"/>
</dbReference>
<dbReference type="InterPro" id="IPR001343">
    <property type="entry name" value="Hemolysn_Ca-bd"/>
</dbReference>
<dbReference type="PRINTS" id="PR00313">
    <property type="entry name" value="CABNDNGRPT"/>
</dbReference>
<dbReference type="PANTHER" id="PTHR39431:SF1">
    <property type="entry name" value="FRPA_C-RELATED PROTEIN"/>
    <property type="match status" value="1"/>
</dbReference>
<keyword evidence="1" id="KW-0106">Calcium</keyword>
<accession>A0A0P9RJH2</accession>
<name>A0A0P9RJH2_9PSED</name>
<dbReference type="GO" id="GO:0005509">
    <property type="term" value="F:calcium ion binding"/>
    <property type="evidence" value="ECO:0007669"/>
    <property type="project" value="InterPro"/>
</dbReference>
<evidence type="ECO:0008006" key="4">
    <source>
        <dbReference type="Google" id="ProtNLM"/>
    </source>
</evidence>
<dbReference type="InterPro" id="IPR011049">
    <property type="entry name" value="Serralysin-like_metalloprot_C"/>
</dbReference>
<dbReference type="AlphaFoldDB" id="A0A0P9RJH2"/>
<organism evidence="2 3">
    <name type="scientific">Pseudomonas syringae pv. helianthi</name>
    <dbReference type="NCBI Taxonomy" id="251654"/>
    <lineage>
        <taxon>Bacteria</taxon>
        <taxon>Pseudomonadati</taxon>
        <taxon>Pseudomonadota</taxon>
        <taxon>Gammaproteobacteria</taxon>
        <taxon>Pseudomonadales</taxon>
        <taxon>Pseudomonadaceae</taxon>
        <taxon>Pseudomonas</taxon>
    </lineage>
</organism>
<gene>
    <name evidence="2" type="ORF">ALO68_03029</name>
</gene>
<dbReference type="PATRIC" id="fig|251654.3.peg.4063"/>
<dbReference type="Pfam" id="PF00353">
    <property type="entry name" value="HemolysinCabind"/>
    <property type="match status" value="4"/>
</dbReference>
<proteinExistence type="predicted"/>
<dbReference type="RefSeq" id="WP_054987026.1">
    <property type="nucleotide sequence ID" value="NZ_CP092918.1"/>
</dbReference>
<evidence type="ECO:0000256" key="1">
    <source>
        <dbReference type="ARBA" id="ARBA00022837"/>
    </source>
</evidence>
<protein>
    <recommendedName>
        <fullName evidence="4">Iron-regulated protein frpC</fullName>
    </recommendedName>
</protein>
<dbReference type="EMBL" id="LJQM01000175">
    <property type="protein sequence ID" value="KPX43369.1"/>
    <property type="molecule type" value="Genomic_DNA"/>
</dbReference>
<sequence>MSNASNFEKATNVLQFVAMQTVKYTGVGGVFGQAATALVTGQIGATSSITDLLDKVDKGEATAGDVADVMLDIGAVVGGITALTTGSTVVLTGVAALGLTKLLYENFPWLYQYYTEGQMERAIESGFNTSMPVEPGMEGLLEESLGTTDSFSKFIDSLKIKFGQALQTVSPLILDLDGNGVSTLGLSKGVHFDHDANGFREGTGWAGAGDALLVLDKNHNGLIDDGAELFGNQSVLGDGTKAENGFEALKQLDSNRDGLFDSSDKMFTDVKVWEDLNFDGVSQSNEILSLDAVEISKIYLDYQSMATIDISGNQHLQAGTFARSDGTVAAIEDIWFVSNSADTIDAHPVPVSNYIAGMPDVKASGNVHSLRQTMQLDSTGKLLALVENFMNNPDLHQSGELIDDIMFAWAGVEAVDPLSRGGYLDARKVAVVEAFMGQSFVQGSGEYVGTFNPSLYSSKILSQIYDSLKEYAEASLNVNKSAYSDIIVQVGVVFEGGAASFDVSVAASALEAIYTTDPAVGKKFLEGFYNTLIAAGSGGTALVEAFKAYGNPTEVGFGFDLATANQWVSGTTDSNTLNDTVGNHVFDGRGGGDWVNATGGNDVSIYKAGYGYLEINNNYASGDYAILKFGPGVMASSLAVTTTESGNSLVITDGIDGDEIVLDYSLSLQDYGIKTILFDDGSTLSKQSLIALKDEWINTKIATGTFGNDTLTGTAAAQHFDGRGGQDIVTGNGGNDTFTYNPGYGYLEIINGYSVGETPVLQFGPGITAASLSVTTTESGNSLILNDGMSGDMIVLDYSLINQNYGVEFVRFDDGSTLPKQKLIALKDEWLNTKIATGTLGNDTLTGTAAAQHFDGKGGQDVITGNGGNDTFTYNPGYGYLEIINGYAAGDAPVLQFGPGITAGMLEVTATASGNSIILSDGIAGDMIVLDYSISQANYGVRLVQFSDGTSFVSEQLLALKDEWLNLTKYTGTAGNDTLSGDSSSQTIDGKGGVDVVYGNGGNDVFFFDRGYGYLEIINSYRDGDSPALKFGEGVAISSLSVTATGSGNSLILTDGTDGDMVVLDYSQIWTNYGVTSVSFLNGTSLSKEQIVALKDIQLGTSATDTLSGSAAAQAFDAKGGSDVIHGGGGSDLFKFNSGYGTLEIDAFFSGFEAPMLILGEGITQSNLVAQASQSGTDLILFTGGQGDSILLDRMLSDTGHGVKYVQFADGSAMTAAQLIDLAHLNPIQLIGATDSHSVA</sequence>